<dbReference type="InterPro" id="IPR045862">
    <property type="entry name" value="Trf4-like"/>
</dbReference>
<dbReference type="AlphaFoldDB" id="A0A0D7AJB7"/>
<feature type="region of interest" description="Disordered" evidence="1">
    <location>
        <begin position="137"/>
        <end position="157"/>
    </location>
</feature>
<dbReference type="Gene3D" id="1.10.1410.10">
    <property type="match status" value="1"/>
</dbReference>
<protein>
    <submittedName>
        <fullName evidence="2">Uncharacterized protein</fullName>
    </submittedName>
</protein>
<evidence type="ECO:0000313" key="2">
    <source>
        <dbReference type="EMBL" id="KIY51955.1"/>
    </source>
</evidence>
<organism evidence="2 3">
    <name type="scientific">Fistulina hepatica ATCC 64428</name>
    <dbReference type="NCBI Taxonomy" id="1128425"/>
    <lineage>
        <taxon>Eukaryota</taxon>
        <taxon>Fungi</taxon>
        <taxon>Dikarya</taxon>
        <taxon>Basidiomycota</taxon>
        <taxon>Agaricomycotina</taxon>
        <taxon>Agaricomycetes</taxon>
        <taxon>Agaricomycetidae</taxon>
        <taxon>Agaricales</taxon>
        <taxon>Fistulinaceae</taxon>
        <taxon>Fistulina</taxon>
    </lineage>
</organism>
<dbReference type="GO" id="GO:1990817">
    <property type="term" value="F:poly(A) RNA polymerase activity"/>
    <property type="evidence" value="ECO:0007669"/>
    <property type="project" value="InterPro"/>
</dbReference>
<gene>
    <name evidence="2" type="ORF">FISHEDRAFT_70191</name>
</gene>
<dbReference type="OrthoDB" id="273917at2759"/>
<dbReference type="PANTHER" id="PTHR23092">
    <property type="entry name" value="POLY(A) RNA POLYMERASE"/>
    <property type="match status" value="1"/>
</dbReference>
<keyword evidence="3" id="KW-1185">Reference proteome</keyword>
<dbReference type="GO" id="GO:0031499">
    <property type="term" value="C:TRAMP complex"/>
    <property type="evidence" value="ECO:0007669"/>
    <property type="project" value="TreeGrafter"/>
</dbReference>
<feature type="compositionally biased region" description="Low complexity" evidence="1">
    <location>
        <begin position="141"/>
        <end position="157"/>
    </location>
</feature>
<accession>A0A0D7AJB7</accession>
<dbReference type="EMBL" id="KN881646">
    <property type="protein sequence ID" value="KIY51955.1"/>
    <property type="molecule type" value="Genomic_DNA"/>
</dbReference>
<dbReference type="GO" id="GO:0031123">
    <property type="term" value="P:RNA 3'-end processing"/>
    <property type="evidence" value="ECO:0007669"/>
    <property type="project" value="TreeGrafter"/>
</dbReference>
<reference evidence="2 3" key="1">
    <citation type="journal article" date="2015" name="Fungal Genet. Biol.">
        <title>Evolution of novel wood decay mechanisms in Agaricales revealed by the genome sequences of Fistulina hepatica and Cylindrobasidium torrendii.</title>
        <authorList>
            <person name="Floudas D."/>
            <person name="Held B.W."/>
            <person name="Riley R."/>
            <person name="Nagy L.G."/>
            <person name="Koehler G."/>
            <person name="Ransdell A.S."/>
            <person name="Younus H."/>
            <person name="Chow J."/>
            <person name="Chiniquy J."/>
            <person name="Lipzen A."/>
            <person name="Tritt A."/>
            <person name="Sun H."/>
            <person name="Haridas S."/>
            <person name="LaButti K."/>
            <person name="Ohm R.A."/>
            <person name="Kues U."/>
            <person name="Blanchette R.A."/>
            <person name="Grigoriev I.V."/>
            <person name="Minto R.E."/>
            <person name="Hibbett D.S."/>
        </authorList>
    </citation>
    <scope>NUCLEOTIDE SEQUENCE [LARGE SCALE GENOMIC DNA]</scope>
    <source>
        <strain evidence="2 3">ATCC 64428</strain>
    </source>
</reference>
<sequence>MPTLKPLVLAVKGLLSHHGLNDASKGGLGSYGVIWMCVSLLQRKPAGRPDSYFTQDFISVSSGQILKKSQAALKKMTWVVPPQKRVPSMIIATFESAYHSLTEAAAITDESLLAPLLGVSEKAMAHRAPLRQVVIEQDPDSSQISSRSRTTKSQQSA</sequence>
<dbReference type="GO" id="GO:0005730">
    <property type="term" value="C:nucleolus"/>
    <property type="evidence" value="ECO:0007669"/>
    <property type="project" value="TreeGrafter"/>
</dbReference>
<proteinExistence type="predicted"/>
<dbReference type="PANTHER" id="PTHR23092:SF15">
    <property type="entry name" value="INACTIVE NON-CANONICAL POLY(A) RNA POLYMERASE PROTEIN TRF4-2-RELATED"/>
    <property type="match status" value="1"/>
</dbReference>
<name>A0A0D7AJB7_9AGAR</name>
<dbReference type="Proteomes" id="UP000054144">
    <property type="component" value="Unassembled WGS sequence"/>
</dbReference>
<evidence type="ECO:0000313" key="3">
    <source>
        <dbReference type="Proteomes" id="UP000054144"/>
    </source>
</evidence>
<evidence type="ECO:0000256" key="1">
    <source>
        <dbReference type="SAM" id="MobiDB-lite"/>
    </source>
</evidence>
<dbReference type="GO" id="GO:0003729">
    <property type="term" value="F:mRNA binding"/>
    <property type="evidence" value="ECO:0007669"/>
    <property type="project" value="TreeGrafter"/>
</dbReference>
<dbReference type="GO" id="GO:0043634">
    <property type="term" value="P:polyadenylation-dependent ncRNA catabolic process"/>
    <property type="evidence" value="ECO:0007669"/>
    <property type="project" value="TreeGrafter"/>
</dbReference>
<dbReference type="SUPFAM" id="SSF81631">
    <property type="entry name" value="PAP/OAS1 substrate-binding domain"/>
    <property type="match status" value="1"/>
</dbReference>